<gene>
    <name evidence="3" type="primary">LOC111354394</name>
</gene>
<evidence type="ECO:0000313" key="3">
    <source>
        <dbReference type="RefSeq" id="XP_022823604.1"/>
    </source>
</evidence>
<accession>A0A9J7IRU7</accession>
<evidence type="ECO:0000256" key="1">
    <source>
        <dbReference type="SAM" id="MobiDB-lite"/>
    </source>
</evidence>
<protein>
    <submittedName>
        <fullName evidence="3">Uncharacterized protein LOC111354394</fullName>
    </submittedName>
</protein>
<dbReference type="Proteomes" id="UP000301870">
    <property type="component" value="Chromosome 18"/>
</dbReference>
<organism evidence="2 3">
    <name type="scientific">Spodoptera litura</name>
    <name type="common">Asian cotton leafworm</name>
    <dbReference type="NCBI Taxonomy" id="69820"/>
    <lineage>
        <taxon>Eukaryota</taxon>
        <taxon>Metazoa</taxon>
        <taxon>Ecdysozoa</taxon>
        <taxon>Arthropoda</taxon>
        <taxon>Hexapoda</taxon>
        <taxon>Insecta</taxon>
        <taxon>Pterygota</taxon>
        <taxon>Neoptera</taxon>
        <taxon>Endopterygota</taxon>
        <taxon>Lepidoptera</taxon>
        <taxon>Glossata</taxon>
        <taxon>Ditrysia</taxon>
        <taxon>Noctuoidea</taxon>
        <taxon>Noctuidae</taxon>
        <taxon>Amphipyrinae</taxon>
        <taxon>Spodoptera</taxon>
    </lineage>
</organism>
<dbReference type="KEGG" id="sliu:111354394"/>
<proteinExistence type="predicted"/>
<feature type="compositionally biased region" description="Acidic residues" evidence="1">
    <location>
        <begin position="111"/>
        <end position="127"/>
    </location>
</feature>
<dbReference type="OrthoDB" id="8055291at2759"/>
<dbReference type="GeneID" id="111354394"/>
<evidence type="ECO:0000313" key="2">
    <source>
        <dbReference type="Proteomes" id="UP000301870"/>
    </source>
</evidence>
<feature type="region of interest" description="Disordered" evidence="1">
    <location>
        <begin position="91"/>
        <end position="136"/>
    </location>
</feature>
<reference evidence="3" key="1">
    <citation type="submission" date="2025-08" db="UniProtKB">
        <authorList>
            <consortium name="RefSeq"/>
        </authorList>
    </citation>
    <scope>IDENTIFICATION</scope>
    <source>
        <strain evidence="3">Ishihara</strain>
        <tissue evidence="3">Whole body</tissue>
    </source>
</reference>
<dbReference type="RefSeq" id="XP_022823604.1">
    <property type="nucleotide sequence ID" value="XM_022967836.1"/>
</dbReference>
<name>A0A9J7IRU7_SPOLT</name>
<sequence>MQLLEQELPILAYLAGMGDFTDATGVKHYLTAREPNENGHFGAVDHMTHRDYETLISPALSITRVLSDVASTHNRGGDFQMPDGILPREQFEHERAQARMPARQPDVEVPPPDDDDVAEGIEEEVVEEQVPVHQRQ</sequence>
<dbReference type="AlphaFoldDB" id="A0A9J7IRU7"/>
<keyword evidence="2" id="KW-1185">Reference proteome</keyword>